<reference evidence="2" key="1">
    <citation type="submission" date="2020-04" db="EMBL/GenBank/DDBJ databases">
        <authorList>
            <person name="Zhang T."/>
        </authorList>
    </citation>
    <scope>NUCLEOTIDE SEQUENCE</scope>
    <source>
        <strain evidence="2">HKST-UBA01</strain>
    </source>
</reference>
<proteinExistence type="predicted"/>
<dbReference type="AlphaFoldDB" id="A0A956LVS5"/>
<feature type="signal peptide" evidence="1">
    <location>
        <begin position="1"/>
        <end position="23"/>
    </location>
</feature>
<dbReference type="Proteomes" id="UP000697710">
    <property type="component" value="Unassembled WGS sequence"/>
</dbReference>
<keyword evidence="1" id="KW-0732">Signal</keyword>
<protein>
    <submittedName>
        <fullName evidence="2">Uncharacterized protein</fullName>
    </submittedName>
</protein>
<name>A0A956LVS5_UNCEI</name>
<comment type="caution">
    <text evidence="2">The sequence shown here is derived from an EMBL/GenBank/DDBJ whole genome shotgun (WGS) entry which is preliminary data.</text>
</comment>
<gene>
    <name evidence="2" type="ORF">KC729_01695</name>
</gene>
<evidence type="ECO:0000256" key="1">
    <source>
        <dbReference type="SAM" id="SignalP"/>
    </source>
</evidence>
<evidence type="ECO:0000313" key="3">
    <source>
        <dbReference type="Proteomes" id="UP000697710"/>
    </source>
</evidence>
<evidence type="ECO:0000313" key="2">
    <source>
        <dbReference type="EMBL" id="MCA9726364.1"/>
    </source>
</evidence>
<organism evidence="2 3">
    <name type="scientific">Eiseniibacteriota bacterium</name>
    <dbReference type="NCBI Taxonomy" id="2212470"/>
    <lineage>
        <taxon>Bacteria</taxon>
        <taxon>Candidatus Eiseniibacteriota</taxon>
    </lineage>
</organism>
<accession>A0A956LVS5</accession>
<reference evidence="2" key="2">
    <citation type="journal article" date="2021" name="Microbiome">
        <title>Successional dynamics and alternative stable states in a saline activated sludge microbial community over 9 years.</title>
        <authorList>
            <person name="Wang Y."/>
            <person name="Ye J."/>
            <person name="Ju F."/>
            <person name="Liu L."/>
            <person name="Boyd J.A."/>
            <person name="Deng Y."/>
            <person name="Parks D.H."/>
            <person name="Jiang X."/>
            <person name="Yin X."/>
            <person name="Woodcroft B.J."/>
            <person name="Tyson G.W."/>
            <person name="Hugenholtz P."/>
            <person name="Polz M.F."/>
            <person name="Zhang T."/>
        </authorList>
    </citation>
    <scope>NUCLEOTIDE SEQUENCE</scope>
    <source>
        <strain evidence="2">HKST-UBA01</strain>
    </source>
</reference>
<sequence length="239" mass="25412">MKRLCWSTLAVIFLGLVGSTAQAGPNANGALLVHVDDSIVFSDGMSYVGLSDRNCVDDFNCPINDEACSQQSKIATSTKGSGSTDETTVWWVLAAFPPASCPRVSGITFGVGWGTGPNDVTIVDYGTCGDGLEIPSDEWPNNFGNGTAVTWSSARRAHLIEVYWFAGYASYGPIQFTLGPHFTQGGNFADDNVPSALDPITYYAKLGLGGAQGEILHDPTPVQEKSWGSIKRIFGSETN</sequence>
<feature type="chain" id="PRO_5037095470" evidence="1">
    <location>
        <begin position="24"/>
        <end position="239"/>
    </location>
</feature>
<dbReference type="EMBL" id="JAGQHR010000023">
    <property type="protein sequence ID" value="MCA9726364.1"/>
    <property type="molecule type" value="Genomic_DNA"/>
</dbReference>